<evidence type="ECO:0000256" key="4">
    <source>
        <dbReference type="ARBA" id="ARBA00013100"/>
    </source>
</evidence>
<dbReference type="EMBL" id="CAKOGP040002444">
    <property type="protein sequence ID" value="CAJ1969980.1"/>
    <property type="molecule type" value="Genomic_DNA"/>
</dbReference>
<evidence type="ECO:0000256" key="1">
    <source>
        <dbReference type="ARBA" id="ARBA00001947"/>
    </source>
</evidence>
<name>A0AAD2GDV5_9STRA</name>
<dbReference type="GO" id="GO:0006729">
    <property type="term" value="P:tetrahydrobiopterin biosynthetic process"/>
    <property type="evidence" value="ECO:0007669"/>
    <property type="project" value="UniProtKB-KW"/>
</dbReference>
<proteinExistence type="inferred from homology"/>
<keyword evidence="10" id="KW-1185">Reference proteome</keyword>
<dbReference type="Proteomes" id="UP001295423">
    <property type="component" value="Unassembled WGS sequence"/>
</dbReference>
<dbReference type="PANTHER" id="PTHR12589:SF7">
    <property type="entry name" value="6-PYRUVOYL TETRAHYDROBIOPTERIN SYNTHASE"/>
    <property type="match status" value="1"/>
</dbReference>
<organism evidence="9 10">
    <name type="scientific">Cylindrotheca closterium</name>
    <dbReference type="NCBI Taxonomy" id="2856"/>
    <lineage>
        <taxon>Eukaryota</taxon>
        <taxon>Sar</taxon>
        <taxon>Stramenopiles</taxon>
        <taxon>Ochrophyta</taxon>
        <taxon>Bacillariophyta</taxon>
        <taxon>Bacillariophyceae</taxon>
        <taxon>Bacillariophycidae</taxon>
        <taxon>Bacillariales</taxon>
        <taxon>Bacillariaceae</taxon>
        <taxon>Cylindrotheca</taxon>
    </lineage>
</organism>
<comment type="cofactor">
    <cofactor evidence="1">
        <name>Zn(2+)</name>
        <dbReference type="ChEBI" id="CHEBI:29105"/>
    </cofactor>
</comment>
<dbReference type="AlphaFoldDB" id="A0AAD2GDV5"/>
<comment type="pathway">
    <text evidence="2">Cofactor biosynthesis; tetrahydrobiopterin biosynthesis; tetrahydrobiopterin from 7,8-dihydroneopterin triphosphate: step 1/3.</text>
</comment>
<comment type="caution">
    <text evidence="9">The sequence shown here is derived from an EMBL/GenBank/DDBJ whole genome shotgun (WGS) entry which is preliminary data.</text>
</comment>
<evidence type="ECO:0000256" key="8">
    <source>
        <dbReference type="ARBA" id="ARBA00023239"/>
    </source>
</evidence>
<dbReference type="Pfam" id="PF01242">
    <property type="entry name" value="PTPS"/>
    <property type="match status" value="1"/>
</dbReference>
<accession>A0AAD2GDV5</accession>
<evidence type="ECO:0000313" key="9">
    <source>
        <dbReference type="EMBL" id="CAJ1969980.1"/>
    </source>
</evidence>
<evidence type="ECO:0000256" key="3">
    <source>
        <dbReference type="ARBA" id="ARBA00009164"/>
    </source>
</evidence>
<gene>
    <name evidence="9" type="ORF">CYCCA115_LOCUS24004</name>
</gene>
<dbReference type="PANTHER" id="PTHR12589">
    <property type="entry name" value="PYRUVOYL TETRAHYDROBIOPTERIN SYNTHASE"/>
    <property type="match status" value="1"/>
</dbReference>
<dbReference type="InterPro" id="IPR007115">
    <property type="entry name" value="6-PTP_synth/QueD"/>
</dbReference>
<evidence type="ECO:0000256" key="2">
    <source>
        <dbReference type="ARBA" id="ARBA00005126"/>
    </source>
</evidence>
<evidence type="ECO:0000256" key="5">
    <source>
        <dbReference type="ARBA" id="ARBA00022723"/>
    </source>
</evidence>
<dbReference type="Gene3D" id="3.30.479.10">
    <property type="entry name" value="6-pyruvoyl tetrahydropterin synthase/QueD"/>
    <property type="match status" value="1"/>
</dbReference>
<dbReference type="InterPro" id="IPR038418">
    <property type="entry name" value="6-PTP_synth/QueD_sf"/>
</dbReference>
<evidence type="ECO:0000256" key="6">
    <source>
        <dbReference type="ARBA" id="ARBA00022833"/>
    </source>
</evidence>
<sequence length="203" mass="23106">MSGLLNIPETTFEVNVSKETFKFNCGHFVAYKGFRERLHGHNYKLAIRLFGSRRIGQDGYVLDFGDLKAVTKKVCKNLNEYFICPMYSDVITITDDDEGENVDMTCEDGSKFSFPKADCVMLPIVHSTVEEIAMYCWGQILLGLDAQYLVKRGIHTMAVTCSEAIGQEAIFRMKIPDTNEKDEILKLCDVRTYIMQGELLTRN</sequence>
<dbReference type="EC" id="4.2.3.12" evidence="4"/>
<dbReference type="GO" id="GO:0003874">
    <property type="term" value="F:6-pyruvoyltetrahydropterin synthase activity"/>
    <property type="evidence" value="ECO:0007669"/>
    <property type="project" value="UniProtKB-EC"/>
</dbReference>
<keyword evidence="7" id="KW-0783">Tetrahydrobiopterin biosynthesis</keyword>
<protein>
    <recommendedName>
        <fullName evidence="4">6-pyruvoyltetrahydropterin synthase</fullName>
        <ecNumber evidence="4">4.2.3.12</ecNumber>
    </recommendedName>
</protein>
<keyword evidence="8" id="KW-0456">Lyase</keyword>
<keyword evidence="6" id="KW-0862">Zinc</keyword>
<evidence type="ECO:0000256" key="7">
    <source>
        <dbReference type="ARBA" id="ARBA00023007"/>
    </source>
</evidence>
<reference evidence="9" key="1">
    <citation type="submission" date="2023-08" db="EMBL/GenBank/DDBJ databases">
        <authorList>
            <person name="Audoor S."/>
            <person name="Bilcke G."/>
        </authorList>
    </citation>
    <scope>NUCLEOTIDE SEQUENCE</scope>
</reference>
<comment type="similarity">
    <text evidence="3">Belongs to the PTPS family.</text>
</comment>
<dbReference type="SUPFAM" id="SSF55620">
    <property type="entry name" value="Tetrahydrobiopterin biosynthesis enzymes-like"/>
    <property type="match status" value="1"/>
</dbReference>
<dbReference type="GO" id="GO:0046872">
    <property type="term" value="F:metal ion binding"/>
    <property type="evidence" value="ECO:0007669"/>
    <property type="project" value="UniProtKB-KW"/>
</dbReference>
<keyword evidence="5" id="KW-0479">Metal-binding</keyword>
<evidence type="ECO:0000313" key="10">
    <source>
        <dbReference type="Proteomes" id="UP001295423"/>
    </source>
</evidence>